<keyword evidence="6 9" id="KW-0812">Transmembrane</keyword>
<evidence type="ECO:0000313" key="11">
    <source>
        <dbReference type="EMBL" id="PPV13120.1"/>
    </source>
</evidence>
<evidence type="ECO:0000256" key="4">
    <source>
        <dbReference type="ARBA" id="ARBA00022475"/>
    </source>
</evidence>
<dbReference type="EMBL" id="LRDH01000127">
    <property type="protein sequence ID" value="PPV13120.1"/>
    <property type="molecule type" value="Genomic_DNA"/>
</dbReference>
<dbReference type="InterPro" id="IPR050901">
    <property type="entry name" value="BP-dep_ABC_trans_perm"/>
</dbReference>
<feature type="transmembrane region" description="Helical" evidence="9">
    <location>
        <begin position="40"/>
        <end position="61"/>
    </location>
</feature>
<evidence type="ECO:0000256" key="5">
    <source>
        <dbReference type="ARBA" id="ARBA00022597"/>
    </source>
</evidence>
<evidence type="ECO:0000256" key="3">
    <source>
        <dbReference type="ARBA" id="ARBA00022448"/>
    </source>
</evidence>
<keyword evidence="5" id="KW-0762">Sugar transport</keyword>
<evidence type="ECO:0000256" key="8">
    <source>
        <dbReference type="ARBA" id="ARBA00023136"/>
    </source>
</evidence>
<evidence type="ECO:0000256" key="7">
    <source>
        <dbReference type="ARBA" id="ARBA00022989"/>
    </source>
</evidence>
<name>A0A2S7F7W7_CLOBU</name>
<feature type="transmembrane region" description="Helical" evidence="9">
    <location>
        <begin position="164"/>
        <end position="182"/>
    </location>
</feature>
<evidence type="ECO:0000256" key="2">
    <source>
        <dbReference type="ARBA" id="ARBA00009047"/>
    </source>
</evidence>
<evidence type="ECO:0000256" key="6">
    <source>
        <dbReference type="ARBA" id="ARBA00022692"/>
    </source>
</evidence>
<feature type="domain" description="ABC transmembrane type-1" evidence="10">
    <location>
        <begin position="96"/>
        <end position="287"/>
    </location>
</feature>
<dbReference type="GO" id="GO:0005886">
    <property type="term" value="C:plasma membrane"/>
    <property type="evidence" value="ECO:0007669"/>
    <property type="project" value="UniProtKB-SubCell"/>
</dbReference>
<feature type="transmembrane region" description="Helical" evidence="9">
    <location>
        <begin position="101"/>
        <end position="121"/>
    </location>
</feature>
<dbReference type="CDD" id="cd06261">
    <property type="entry name" value="TM_PBP2"/>
    <property type="match status" value="1"/>
</dbReference>
<comment type="subcellular location">
    <subcellularLocation>
        <location evidence="1 9">Cell membrane</location>
        <topology evidence="1 9">Multi-pass membrane protein</topology>
    </subcellularLocation>
</comment>
<keyword evidence="8 9" id="KW-0472">Membrane</keyword>
<dbReference type="Proteomes" id="UP000238081">
    <property type="component" value="Unassembled WGS sequence"/>
</dbReference>
<dbReference type="PROSITE" id="PS50928">
    <property type="entry name" value="ABC_TM1"/>
    <property type="match status" value="1"/>
</dbReference>
<dbReference type="Gene3D" id="1.10.3720.10">
    <property type="entry name" value="MetI-like"/>
    <property type="match status" value="1"/>
</dbReference>
<evidence type="ECO:0000313" key="12">
    <source>
        <dbReference type="Proteomes" id="UP000238081"/>
    </source>
</evidence>
<protein>
    <submittedName>
        <fullName evidence="11">Sugar ABC transporter permease</fullName>
    </submittedName>
</protein>
<dbReference type="AlphaFoldDB" id="A0A2S7F7W7"/>
<dbReference type="PANTHER" id="PTHR32243:SF50">
    <property type="entry name" value="MALTOSE_MALTODEXTRIN TRANSPORT SYSTEM PERMEASE PROTEIN MALG"/>
    <property type="match status" value="1"/>
</dbReference>
<feature type="transmembrane region" description="Helical" evidence="9">
    <location>
        <begin position="266"/>
        <end position="287"/>
    </location>
</feature>
<proteinExistence type="inferred from homology"/>
<dbReference type="GO" id="GO:0015423">
    <property type="term" value="F:ABC-type maltose transporter activity"/>
    <property type="evidence" value="ECO:0007669"/>
    <property type="project" value="TreeGrafter"/>
</dbReference>
<dbReference type="PANTHER" id="PTHR32243">
    <property type="entry name" value="MALTOSE TRANSPORT SYSTEM PERMEASE-RELATED"/>
    <property type="match status" value="1"/>
</dbReference>
<dbReference type="InterPro" id="IPR035906">
    <property type="entry name" value="MetI-like_sf"/>
</dbReference>
<keyword evidence="3 9" id="KW-0813">Transport</keyword>
<comment type="caution">
    <text evidence="11">The sequence shown here is derived from an EMBL/GenBank/DDBJ whole genome shotgun (WGS) entry which is preliminary data.</text>
</comment>
<dbReference type="RefSeq" id="WP_043667157.1">
    <property type="nucleotide sequence ID" value="NZ_JSEG01000050.1"/>
</dbReference>
<comment type="similarity">
    <text evidence="2">Belongs to the binding-protein-dependent transport system permease family. MalFG subfamily.</text>
</comment>
<organism evidence="11 12">
    <name type="scientific">Clostridium butyricum</name>
    <dbReference type="NCBI Taxonomy" id="1492"/>
    <lineage>
        <taxon>Bacteria</taxon>
        <taxon>Bacillati</taxon>
        <taxon>Bacillota</taxon>
        <taxon>Clostridia</taxon>
        <taxon>Eubacteriales</taxon>
        <taxon>Clostridiaceae</taxon>
        <taxon>Clostridium</taxon>
    </lineage>
</organism>
<evidence type="ECO:0000256" key="9">
    <source>
        <dbReference type="RuleBase" id="RU363032"/>
    </source>
</evidence>
<evidence type="ECO:0000259" key="10">
    <source>
        <dbReference type="PROSITE" id="PS50928"/>
    </source>
</evidence>
<keyword evidence="7 9" id="KW-1133">Transmembrane helix</keyword>
<dbReference type="GO" id="GO:0042956">
    <property type="term" value="P:maltodextrin transmembrane transport"/>
    <property type="evidence" value="ECO:0007669"/>
    <property type="project" value="TreeGrafter"/>
</dbReference>
<sequence>MVKENSVSTIKTKKGIGSGAILHNKKLSKRAKIELNIKRVFLIFSILLLMFPVFAIITASLSTGTSFMQKNLIPESITFNNYIKAFSDEVGFSKWMLNTTFVAVTVAFFQLFLTIPSAFAFSKLKFKGKSKWLMFLIILQMFPSSMTVPAILSIAYKVPFGMDNLLFLALILCAGSAYNIWLMKGFIDGIPNDLEEAARIDGATTWQVFTKIILPLAKSMAVVIFFFAFIAVYSEFVFSAALIKNKDLLTVVVGMKSFTAGKLTDWPMYSACSILISVPLAIVFVSIQRFIAKGLVAGAVKE</sequence>
<gene>
    <name evidence="11" type="ORF">AWN73_17190</name>
</gene>
<keyword evidence="4" id="KW-1003">Cell membrane</keyword>
<reference evidence="11 12" key="1">
    <citation type="submission" date="2016-01" db="EMBL/GenBank/DDBJ databases">
        <title>Characterization of the Clostridium difficile lineages that are prevalent in Hong Kong and China.</title>
        <authorList>
            <person name="Kwok J.S.-L."/>
            <person name="Lam W.-Y."/>
            <person name="Ip M."/>
            <person name="Chan T.-F."/>
            <person name="Hawkey P.M."/>
            <person name="Tsui S.K.-W."/>
        </authorList>
    </citation>
    <scope>NUCLEOTIDE SEQUENCE [LARGE SCALE GENOMIC DNA]</scope>
    <source>
        <strain evidence="11 12">300064</strain>
    </source>
</reference>
<dbReference type="InterPro" id="IPR000515">
    <property type="entry name" value="MetI-like"/>
</dbReference>
<feature type="transmembrane region" description="Helical" evidence="9">
    <location>
        <begin position="133"/>
        <end position="158"/>
    </location>
</feature>
<feature type="transmembrane region" description="Helical" evidence="9">
    <location>
        <begin position="221"/>
        <end position="243"/>
    </location>
</feature>
<accession>A0A2S7F7W7</accession>
<dbReference type="SUPFAM" id="SSF161098">
    <property type="entry name" value="MetI-like"/>
    <property type="match status" value="1"/>
</dbReference>
<dbReference type="Pfam" id="PF00528">
    <property type="entry name" value="BPD_transp_1"/>
    <property type="match status" value="1"/>
</dbReference>
<evidence type="ECO:0000256" key="1">
    <source>
        <dbReference type="ARBA" id="ARBA00004651"/>
    </source>
</evidence>